<reference evidence="2" key="1">
    <citation type="journal article" date="2022" name="G3 (Bethesda)">
        <title>High quality genome of the basidiomycete yeast Dioszegia hungarica PDD-24b-2 isolated from cloud water.</title>
        <authorList>
            <person name="Jarrige D."/>
            <person name="Haridas S."/>
            <person name="Bleykasten-Grosshans C."/>
            <person name="Joly M."/>
            <person name="Nadalig T."/>
            <person name="Sancelme M."/>
            <person name="Vuilleumier S."/>
            <person name="Grigoriev I.V."/>
            <person name="Amato P."/>
            <person name="Bringel F."/>
        </authorList>
    </citation>
    <scope>NUCLEOTIDE SEQUENCE</scope>
    <source>
        <strain evidence="2">PDD-24b-2</strain>
    </source>
</reference>
<feature type="region of interest" description="Disordered" evidence="1">
    <location>
        <begin position="1"/>
        <end position="54"/>
    </location>
</feature>
<dbReference type="AlphaFoldDB" id="A0AA38H8C2"/>
<evidence type="ECO:0008006" key="4">
    <source>
        <dbReference type="Google" id="ProtNLM"/>
    </source>
</evidence>
<proteinExistence type="predicted"/>
<dbReference type="RefSeq" id="XP_052944438.1">
    <property type="nucleotide sequence ID" value="XM_053089692.1"/>
</dbReference>
<comment type="caution">
    <text evidence="2">The sequence shown here is derived from an EMBL/GenBank/DDBJ whole genome shotgun (WGS) entry which is preliminary data.</text>
</comment>
<dbReference type="Proteomes" id="UP001164286">
    <property type="component" value="Unassembled WGS sequence"/>
</dbReference>
<evidence type="ECO:0000313" key="2">
    <source>
        <dbReference type="EMBL" id="KAI9634661.1"/>
    </source>
</evidence>
<evidence type="ECO:0000313" key="3">
    <source>
        <dbReference type="Proteomes" id="UP001164286"/>
    </source>
</evidence>
<keyword evidence="3" id="KW-1185">Reference proteome</keyword>
<feature type="compositionally biased region" description="Polar residues" evidence="1">
    <location>
        <begin position="39"/>
        <end position="53"/>
    </location>
</feature>
<organism evidence="2 3">
    <name type="scientific">Dioszegia hungarica</name>
    <dbReference type="NCBI Taxonomy" id="4972"/>
    <lineage>
        <taxon>Eukaryota</taxon>
        <taxon>Fungi</taxon>
        <taxon>Dikarya</taxon>
        <taxon>Basidiomycota</taxon>
        <taxon>Agaricomycotina</taxon>
        <taxon>Tremellomycetes</taxon>
        <taxon>Tremellales</taxon>
        <taxon>Bulleribasidiaceae</taxon>
        <taxon>Dioszegia</taxon>
    </lineage>
</organism>
<sequence length="287" mass="31863">MSFTPPMPNMDISHNPWEDYVSPPPGPYPTSPVSPHETFYSTSASPSFDTQASYHRPLPRAQLDRSPSEIKMLVEMTGQLAGTFIARPPPIPPRPTSVYSGPTPLASPFLHPNPPPGLPHPPVGHPLSRPVYDDYLGPLPAAPQVYRSVTPHPRYHAIQTPAPFDGTNQKLAEAFVQVFAYDLMVNAREYAQFPGEECTLVYRAGQCLTGDAQSWFKRWSGDLQRRDLRFKEFERVFMKAWGEVNTAAQANEALLKCKLCCFTIAAQSSLILVASSCDRQEVPRRGG</sequence>
<name>A0AA38H8C2_9TREE</name>
<evidence type="ECO:0000256" key="1">
    <source>
        <dbReference type="SAM" id="MobiDB-lite"/>
    </source>
</evidence>
<gene>
    <name evidence="2" type="ORF">MKK02DRAFT_37539</name>
</gene>
<protein>
    <recommendedName>
        <fullName evidence="4">Retrotransposon gag domain-containing protein</fullName>
    </recommendedName>
</protein>
<dbReference type="EMBL" id="JAKWFO010000006">
    <property type="protein sequence ID" value="KAI9634661.1"/>
    <property type="molecule type" value="Genomic_DNA"/>
</dbReference>
<dbReference type="GeneID" id="77728897"/>
<feature type="compositionally biased region" description="Pro residues" evidence="1">
    <location>
        <begin position="22"/>
        <end position="32"/>
    </location>
</feature>
<accession>A0AA38H8C2</accession>